<dbReference type="SUPFAM" id="SSF56436">
    <property type="entry name" value="C-type lectin-like"/>
    <property type="match status" value="1"/>
</dbReference>
<dbReference type="InterPro" id="IPR051043">
    <property type="entry name" value="Sulfatase_Mod_Factor_Kinase"/>
</dbReference>
<evidence type="ECO:0000256" key="1">
    <source>
        <dbReference type="SAM" id="SignalP"/>
    </source>
</evidence>
<sequence>MLTLLLTVSLAAAPAPSPANAVIWASARTEAEGQTLLAKWSNEAPVWSERLRFKPGYPKLVKSDTLPGLNPGFHVVLLGLCNAEQVRPRVRAIKEVYPQAYWRPVKVAAEDSCPELLCGASDAMAVIPPGEFTAGCTYSQGSLICSYRDVESRPSLPGFELDRTEVTERAYAACVEQKVCKAMERLSYDGPGGPDHPALVTFGQAWAYCAWQGKRLVRSLEWEKAARGTDGRRFPWGGRPADCSLAHFDECGKGTRPVGGFPLGSSPYGVLDLMGNVHEWVDGEPLEDVLPDGTRAKSFPIRGRVGDPATYALWQQETAYSSLRNGFRCARSCTWPEGKPLPPLPPPMDTAPQVPFAYEQLADPKLRDALEQWRTAREAELGQGAKVEWTERNAYEYGFVYGFVREHRGAECLEGPINFVVQRGEAGISVRRNTGGAVACCPGATCARVPPQGYALRFVQALIAKDVEAMKAFLPARGKLVYRLHYNDDPEQVTKLTRDRFTREDLERFTYVRRDALRCAEDFDEKGEAVCSGGQTDKTSLTLKKTPNGVVVTEVVQHVTEGC</sequence>
<keyword evidence="4" id="KW-1185">Reference proteome</keyword>
<dbReference type="EMBL" id="JABBJJ010000101">
    <property type="protein sequence ID" value="NMO17524.1"/>
    <property type="molecule type" value="Genomic_DNA"/>
</dbReference>
<evidence type="ECO:0000259" key="2">
    <source>
        <dbReference type="Pfam" id="PF03781"/>
    </source>
</evidence>
<dbReference type="Gene3D" id="3.90.1580.10">
    <property type="entry name" value="paralog of FGE (formylglycine-generating enzyme)"/>
    <property type="match status" value="1"/>
</dbReference>
<feature type="chain" id="PRO_5032465844" evidence="1">
    <location>
        <begin position="22"/>
        <end position="563"/>
    </location>
</feature>
<dbReference type="InterPro" id="IPR005532">
    <property type="entry name" value="SUMF_dom"/>
</dbReference>
<gene>
    <name evidence="3" type="ORF">HG543_22050</name>
</gene>
<feature type="domain" description="Sulfatase-modifying factor enzyme-like" evidence="2">
    <location>
        <begin position="122"/>
        <end position="282"/>
    </location>
</feature>
<dbReference type="PANTHER" id="PTHR23150">
    <property type="entry name" value="SULFATASE MODIFYING FACTOR 1, 2"/>
    <property type="match status" value="1"/>
</dbReference>
<dbReference type="GO" id="GO:0120147">
    <property type="term" value="F:formylglycine-generating oxidase activity"/>
    <property type="evidence" value="ECO:0007669"/>
    <property type="project" value="TreeGrafter"/>
</dbReference>
<dbReference type="InterPro" id="IPR016187">
    <property type="entry name" value="CTDL_fold"/>
</dbReference>
<dbReference type="InterPro" id="IPR042095">
    <property type="entry name" value="SUMF_sf"/>
</dbReference>
<name>A0A848LIH7_9BACT</name>
<dbReference type="Pfam" id="PF03781">
    <property type="entry name" value="FGE-sulfatase"/>
    <property type="match status" value="1"/>
</dbReference>
<organism evidence="3 4">
    <name type="scientific">Pyxidicoccus fallax</name>
    <dbReference type="NCBI Taxonomy" id="394095"/>
    <lineage>
        <taxon>Bacteria</taxon>
        <taxon>Pseudomonadati</taxon>
        <taxon>Myxococcota</taxon>
        <taxon>Myxococcia</taxon>
        <taxon>Myxococcales</taxon>
        <taxon>Cystobacterineae</taxon>
        <taxon>Myxococcaceae</taxon>
        <taxon>Pyxidicoccus</taxon>
    </lineage>
</organism>
<reference evidence="3 4" key="1">
    <citation type="submission" date="2020-04" db="EMBL/GenBank/DDBJ databases">
        <title>Draft genome of Pyxidicoccus fallax type strain.</title>
        <authorList>
            <person name="Whitworth D.E."/>
        </authorList>
    </citation>
    <scope>NUCLEOTIDE SEQUENCE [LARGE SCALE GENOMIC DNA]</scope>
    <source>
        <strain evidence="3 4">DSM 14698</strain>
    </source>
</reference>
<proteinExistence type="predicted"/>
<dbReference type="AlphaFoldDB" id="A0A848LIH7"/>
<comment type="caution">
    <text evidence="3">The sequence shown here is derived from an EMBL/GenBank/DDBJ whole genome shotgun (WGS) entry which is preliminary data.</text>
</comment>
<evidence type="ECO:0000313" key="3">
    <source>
        <dbReference type="EMBL" id="NMO17524.1"/>
    </source>
</evidence>
<dbReference type="Proteomes" id="UP000518300">
    <property type="component" value="Unassembled WGS sequence"/>
</dbReference>
<dbReference type="PANTHER" id="PTHR23150:SF19">
    <property type="entry name" value="FORMYLGLYCINE-GENERATING ENZYME"/>
    <property type="match status" value="1"/>
</dbReference>
<accession>A0A848LIH7</accession>
<feature type="signal peptide" evidence="1">
    <location>
        <begin position="1"/>
        <end position="21"/>
    </location>
</feature>
<dbReference type="RefSeq" id="WP_169346806.1">
    <property type="nucleotide sequence ID" value="NZ_JABBJJ010000101.1"/>
</dbReference>
<evidence type="ECO:0000313" key="4">
    <source>
        <dbReference type="Proteomes" id="UP000518300"/>
    </source>
</evidence>
<keyword evidence="1" id="KW-0732">Signal</keyword>
<protein>
    <submittedName>
        <fullName evidence="3">Formylglycine-generating enzyme family protein</fullName>
    </submittedName>
</protein>